<dbReference type="PANTHER" id="PTHR37309">
    <property type="entry name" value="SLR0284 PROTEIN"/>
    <property type="match status" value="1"/>
</dbReference>
<name>A0A6J7XVV8_9ZZZZ</name>
<proteinExistence type="predicted"/>
<keyword evidence="1" id="KW-1133">Transmembrane helix</keyword>
<feature type="transmembrane region" description="Helical" evidence="1">
    <location>
        <begin position="33"/>
        <end position="51"/>
    </location>
</feature>
<dbReference type="Pfam" id="PF04020">
    <property type="entry name" value="Phage_holin_4_2"/>
    <property type="match status" value="1"/>
</dbReference>
<sequence>MRLLARWGALALAFWLATNIVPGITVNGGVRTYFWVALLFGMINALLGSFIKIVTLPATILTLGLFLIIVNTAMLSLTARWSDKFDVTGFWSALWASVIISVTTSVLSVFYKKAPLL</sequence>
<evidence type="ECO:0000256" key="1">
    <source>
        <dbReference type="SAM" id="Phobius"/>
    </source>
</evidence>
<gene>
    <name evidence="2" type="ORF">UFOPK3554_01365</name>
</gene>
<dbReference type="EMBL" id="CAFBSG010000043">
    <property type="protein sequence ID" value="CAB5241323.1"/>
    <property type="molecule type" value="Genomic_DNA"/>
</dbReference>
<dbReference type="InterPro" id="IPR007165">
    <property type="entry name" value="Phage_holin_4_2"/>
</dbReference>
<protein>
    <submittedName>
        <fullName evidence="2">Unannotated protein</fullName>
    </submittedName>
</protein>
<feature type="transmembrane region" description="Helical" evidence="1">
    <location>
        <begin position="89"/>
        <end position="111"/>
    </location>
</feature>
<evidence type="ECO:0000313" key="2">
    <source>
        <dbReference type="EMBL" id="CAB5241323.1"/>
    </source>
</evidence>
<reference evidence="2" key="1">
    <citation type="submission" date="2020-05" db="EMBL/GenBank/DDBJ databases">
        <authorList>
            <person name="Chiriac C."/>
            <person name="Salcher M."/>
            <person name="Ghai R."/>
            <person name="Kavagutti S V."/>
        </authorList>
    </citation>
    <scope>NUCLEOTIDE SEQUENCE</scope>
</reference>
<organism evidence="2">
    <name type="scientific">freshwater metagenome</name>
    <dbReference type="NCBI Taxonomy" id="449393"/>
    <lineage>
        <taxon>unclassified sequences</taxon>
        <taxon>metagenomes</taxon>
        <taxon>ecological metagenomes</taxon>
    </lineage>
</organism>
<keyword evidence="1" id="KW-0812">Transmembrane</keyword>
<dbReference type="PANTHER" id="PTHR37309:SF1">
    <property type="entry name" value="SLR0284 PROTEIN"/>
    <property type="match status" value="1"/>
</dbReference>
<feature type="transmembrane region" description="Helical" evidence="1">
    <location>
        <begin position="58"/>
        <end position="77"/>
    </location>
</feature>
<accession>A0A6J7XVV8</accession>
<dbReference type="AlphaFoldDB" id="A0A6J7XVV8"/>
<keyword evidence="1" id="KW-0472">Membrane</keyword>